<dbReference type="KEGG" id="sgi:SGRAN_4011"/>
<sequence length="435" mass="44524">MTDPTRRGFLVGAAALPLTAPAAAAHDAGASDSIAADLATYIGFGNKQSGGPGDDACGHWLADELARAGFATEKPALSVPWFEPGRCEIAAGDARAPLHPQPIVIPTPAGGVSGPLVRVDAHGRADAPLAGAVALVDLPYGRWSSALARPVRAPVDAAFAGGAKAAVIVTNGPTGGVIALNADGRAPMFAGPVGLLAPARAAPFLDAAMRHDTATVTLTGRGGRRPAFNIIGRLDRGKGRWITISTPRSGWFGCAGERGGGIAAWLDLARAAPALLPDHDLAFLCNSGHEYENLGAEESLKAVAPKPTETHFWLHLGANVAARDWHEGLFGLAPLSGADSQRYLVASPPLLPAARRLFAGLAGLENPYSSEALSAGELTAIIAAGYPSVAGVFGVHRFHHVEGDDERCVDAASVAAAAAAFRELLLVAVGRNSAR</sequence>
<evidence type="ECO:0000313" key="2">
    <source>
        <dbReference type="EMBL" id="AMG76339.1"/>
    </source>
</evidence>
<dbReference type="SUPFAM" id="SSF53187">
    <property type="entry name" value="Zn-dependent exopeptidases"/>
    <property type="match status" value="1"/>
</dbReference>
<dbReference type="RefSeq" id="WP_067186417.1">
    <property type="nucleotide sequence ID" value="NZ_CP012199.1"/>
</dbReference>
<dbReference type="Gene3D" id="3.40.630.10">
    <property type="entry name" value="Zn peptidases"/>
    <property type="match status" value="1"/>
</dbReference>
<reference evidence="2 3" key="1">
    <citation type="journal article" date="2016" name="BMC Genomics">
        <title>Genomic analysis of the nitrate-respiring Sphingopyxis granuli (formerly Sphingomonas macrogoltabida) strain TFA.</title>
        <authorList>
            <person name="Garcia-Romero I."/>
            <person name="Perez-Pulido A.J."/>
            <person name="Gonzalez-Flores Y.E."/>
            <person name="Reyes-Ramirez F."/>
            <person name="Santero E."/>
            <person name="Floriano B."/>
        </authorList>
    </citation>
    <scope>NUCLEOTIDE SEQUENCE [LARGE SCALE GENOMIC DNA]</scope>
    <source>
        <strain evidence="2 3">TFA</strain>
    </source>
</reference>
<dbReference type="Proteomes" id="UP000058599">
    <property type="component" value="Chromosome"/>
</dbReference>
<dbReference type="EMBL" id="CP012199">
    <property type="protein sequence ID" value="AMG76339.1"/>
    <property type="molecule type" value="Genomic_DNA"/>
</dbReference>
<keyword evidence="3" id="KW-1185">Reference proteome</keyword>
<dbReference type="InterPro" id="IPR006311">
    <property type="entry name" value="TAT_signal"/>
</dbReference>
<evidence type="ECO:0008006" key="4">
    <source>
        <dbReference type="Google" id="ProtNLM"/>
    </source>
</evidence>
<dbReference type="PROSITE" id="PS51318">
    <property type="entry name" value="TAT"/>
    <property type="match status" value="1"/>
</dbReference>
<keyword evidence="1" id="KW-0732">Signal</keyword>
<accession>A0AA86GS18</accession>
<dbReference type="Gene3D" id="3.50.30.30">
    <property type="match status" value="1"/>
</dbReference>
<organism evidence="2 3">
    <name type="scientific">Sphingopyxis granuli</name>
    <dbReference type="NCBI Taxonomy" id="267128"/>
    <lineage>
        <taxon>Bacteria</taxon>
        <taxon>Pseudomonadati</taxon>
        <taxon>Pseudomonadota</taxon>
        <taxon>Alphaproteobacteria</taxon>
        <taxon>Sphingomonadales</taxon>
        <taxon>Sphingomonadaceae</taxon>
        <taxon>Sphingopyxis</taxon>
    </lineage>
</organism>
<protein>
    <recommendedName>
        <fullName evidence="4">PA domain-containing protein</fullName>
    </recommendedName>
</protein>
<feature type="signal peptide" evidence="1">
    <location>
        <begin position="1"/>
        <end position="24"/>
    </location>
</feature>
<evidence type="ECO:0000256" key="1">
    <source>
        <dbReference type="SAM" id="SignalP"/>
    </source>
</evidence>
<gene>
    <name evidence="2" type="ORF">SGRAN_4011</name>
</gene>
<dbReference type="AlphaFoldDB" id="A0AA86GS18"/>
<name>A0AA86GS18_9SPHN</name>
<proteinExistence type="predicted"/>
<evidence type="ECO:0000313" key="3">
    <source>
        <dbReference type="Proteomes" id="UP000058599"/>
    </source>
</evidence>
<feature type="chain" id="PRO_5041637896" description="PA domain-containing protein" evidence="1">
    <location>
        <begin position="25"/>
        <end position="435"/>
    </location>
</feature>